<organism evidence="1 2">
    <name type="scientific">Reticulibacter mediterranei</name>
    <dbReference type="NCBI Taxonomy" id="2778369"/>
    <lineage>
        <taxon>Bacteria</taxon>
        <taxon>Bacillati</taxon>
        <taxon>Chloroflexota</taxon>
        <taxon>Ktedonobacteria</taxon>
        <taxon>Ktedonobacterales</taxon>
        <taxon>Reticulibacteraceae</taxon>
        <taxon>Reticulibacter</taxon>
    </lineage>
</organism>
<evidence type="ECO:0000313" key="1">
    <source>
        <dbReference type="EMBL" id="GHO90085.1"/>
    </source>
</evidence>
<reference evidence="1" key="1">
    <citation type="submission" date="2020-10" db="EMBL/GenBank/DDBJ databases">
        <title>Taxonomic study of unclassified bacteria belonging to the class Ktedonobacteria.</title>
        <authorList>
            <person name="Yabe S."/>
            <person name="Wang C.M."/>
            <person name="Zheng Y."/>
            <person name="Sakai Y."/>
            <person name="Cavaletti L."/>
            <person name="Monciardini P."/>
            <person name="Donadio S."/>
        </authorList>
    </citation>
    <scope>NUCLEOTIDE SEQUENCE</scope>
    <source>
        <strain evidence="1">ID150040</strain>
    </source>
</reference>
<evidence type="ECO:0000313" key="2">
    <source>
        <dbReference type="Proteomes" id="UP000597444"/>
    </source>
</evidence>
<sequence length="63" mass="7298">MACAVTLVQFRVIEGRWRRLCVRRKLVEEFLVLLEKREDQVGEASRTLDTSVGHIGLLVCLWV</sequence>
<accession>A0A8J3MZD3</accession>
<dbReference type="EMBL" id="BNJK01000001">
    <property type="protein sequence ID" value="GHO90085.1"/>
    <property type="molecule type" value="Genomic_DNA"/>
</dbReference>
<protein>
    <submittedName>
        <fullName evidence="1">Uncharacterized protein</fullName>
    </submittedName>
</protein>
<comment type="caution">
    <text evidence="1">The sequence shown here is derived from an EMBL/GenBank/DDBJ whole genome shotgun (WGS) entry which is preliminary data.</text>
</comment>
<dbReference type="Proteomes" id="UP000597444">
    <property type="component" value="Unassembled WGS sequence"/>
</dbReference>
<proteinExistence type="predicted"/>
<name>A0A8J3MZD3_9CHLR</name>
<keyword evidence="2" id="KW-1185">Reference proteome</keyword>
<dbReference type="AlphaFoldDB" id="A0A8J3MZD3"/>
<gene>
    <name evidence="1" type="ORF">KSF_001330</name>
</gene>